<evidence type="ECO:0000256" key="1">
    <source>
        <dbReference type="SAM" id="MobiDB-lite"/>
    </source>
</evidence>
<sequence length="238" mass="25678">MGPGFRVLCVNVIACGLYCNALLTVQYLQHKGVLATVVQTWLAMVQRLTRRYDRKLTAVAFTHLLQAAASSPIPEGCFSMEVLAEITAAAADLIVAVHVQGADHVRPEEEEEDSESGSDSGMDEECESDEEDEWDHDWEEDEEDRLASPAVGADCLDSAPRPGPGAPGATAPAALDAELPDGEFDSPISRLRPSLVFRDVMAQICARHPQTYAQLTARLSDQIKAQLEAAVAADEAKC</sequence>
<gene>
    <name evidence="2" type="ORF">EGYM00392_LOCUS38651</name>
</gene>
<organism evidence="2">
    <name type="scientific">Eutreptiella gymnastica</name>
    <dbReference type="NCBI Taxonomy" id="73025"/>
    <lineage>
        <taxon>Eukaryota</taxon>
        <taxon>Discoba</taxon>
        <taxon>Euglenozoa</taxon>
        <taxon>Euglenida</taxon>
        <taxon>Spirocuta</taxon>
        <taxon>Euglenophyceae</taxon>
        <taxon>Eutreptiales</taxon>
        <taxon>Eutreptiaceae</taxon>
        <taxon>Eutreptiella</taxon>
    </lineage>
</organism>
<proteinExistence type="predicted"/>
<dbReference type="InterPro" id="IPR011989">
    <property type="entry name" value="ARM-like"/>
</dbReference>
<accession>A0A7S1IYV0</accession>
<evidence type="ECO:0000313" key="2">
    <source>
        <dbReference type="EMBL" id="CAD9027518.1"/>
    </source>
</evidence>
<dbReference type="AlphaFoldDB" id="A0A7S1IYV0"/>
<name>A0A7S1IYV0_9EUGL</name>
<feature type="compositionally biased region" description="Acidic residues" evidence="1">
    <location>
        <begin position="108"/>
        <end position="144"/>
    </location>
</feature>
<protein>
    <submittedName>
        <fullName evidence="2">Uncharacterized protein</fullName>
    </submittedName>
</protein>
<dbReference type="InterPro" id="IPR016024">
    <property type="entry name" value="ARM-type_fold"/>
</dbReference>
<dbReference type="SUPFAM" id="SSF48371">
    <property type="entry name" value="ARM repeat"/>
    <property type="match status" value="1"/>
</dbReference>
<reference evidence="2" key="1">
    <citation type="submission" date="2021-01" db="EMBL/GenBank/DDBJ databases">
        <authorList>
            <person name="Corre E."/>
            <person name="Pelletier E."/>
            <person name="Niang G."/>
            <person name="Scheremetjew M."/>
            <person name="Finn R."/>
            <person name="Kale V."/>
            <person name="Holt S."/>
            <person name="Cochrane G."/>
            <person name="Meng A."/>
            <person name="Brown T."/>
            <person name="Cohen L."/>
        </authorList>
    </citation>
    <scope>NUCLEOTIDE SEQUENCE</scope>
    <source>
        <strain evidence="2">NIES-381</strain>
    </source>
</reference>
<dbReference type="EMBL" id="HBGA01104152">
    <property type="protein sequence ID" value="CAD9027518.1"/>
    <property type="molecule type" value="Transcribed_RNA"/>
</dbReference>
<dbReference type="Gene3D" id="1.25.10.10">
    <property type="entry name" value="Leucine-rich Repeat Variant"/>
    <property type="match status" value="1"/>
</dbReference>
<feature type="region of interest" description="Disordered" evidence="1">
    <location>
        <begin position="102"/>
        <end position="173"/>
    </location>
</feature>